<protein>
    <submittedName>
        <fullName evidence="1">Uncharacterized protein</fullName>
    </submittedName>
</protein>
<dbReference type="AlphaFoldDB" id="A0A0E9W8V8"/>
<reference evidence="1" key="2">
    <citation type="journal article" date="2015" name="Fish Shellfish Immunol.">
        <title>Early steps in the European eel (Anguilla anguilla)-Vibrio vulnificus interaction in the gills: Role of the RtxA13 toxin.</title>
        <authorList>
            <person name="Callol A."/>
            <person name="Pajuelo D."/>
            <person name="Ebbesson L."/>
            <person name="Teles M."/>
            <person name="MacKenzie S."/>
            <person name="Amaro C."/>
        </authorList>
    </citation>
    <scope>NUCLEOTIDE SEQUENCE</scope>
</reference>
<sequence>MKGTKHHTGIIKPKWREFYLNEFWKSPSAEHSVSKRIMLV</sequence>
<organism evidence="1">
    <name type="scientific">Anguilla anguilla</name>
    <name type="common">European freshwater eel</name>
    <name type="synonym">Muraena anguilla</name>
    <dbReference type="NCBI Taxonomy" id="7936"/>
    <lineage>
        <taxon>Eukaryota</taxon>
        <taxon>Metazoa</taxon>
        <taxon>Chordata</taxon>
        <taxon>Craniata</taxon>
        <taxon>Vertebrata</taxon>
        <taxon>Euteleostomi</taxon>
        <taxon>Actinopterygii</taxon>
        <taxon>Neopterygii</taxon>
        <taxon>Teleostei</taxon>
        <taxon>Anguilliformes</taxon>
        <taxon>Anguillidae</taxon>
        <taxon>Anguilla</taxon>
    </lineage>
</organism>
<reference evidence="1" key="1">
    <citation type="submission" date="2014-11" db="EMBL/GenBank/DDBJ databases">
        <authorList>
            <person name="Amaro Gonzalez C."/>
        </authorList>
    </citation>
    <scope>NUCLEOTIDE SEQUENCE</scope>
</reference>
<accession>A0A0E9W8V8</accession>
<name>A0A0E9W8V8_ANGAN</name>
<dbReference type="EMBL" id="GBXM01021763">
    <property type="protein sequence ID" value="JAH86814.1"/>
    <property type="molecule type" value="Transcribed_RNA"/>
</dbReference>
<evidence type="ECO:0000313" key="1">
    <source>
        <dbReference type="EMBL" id="JAH86814.1"/>
    </source>
</evidence>
<proteinExistence type="predicted"/>